<keyword evidence="2" id="KW-1185">Reference proteome</keyword>
<dbReference type="EMBL" id="RJVU01018862">
    <property type="protein sequence ID" value="ROL51434.1"/>
    <property type="molecule type" value="Genomic_DNA"/>
</dbReference>
<dbReference type="AlphaFoldDB" id="A0A3N0YZY3"/>
<proteinExistence type="predicted"/>
<comment type="caution">
    <text evidence="1">The sequence shown here is derived from an EMBL/GenBank/DDBJ whole genome shotgun (WGS) entry which is preliminary data.</text>
</comment>
<organism evidence="1 2">
    <name type="scientific">Anabarilius grahami</name>
    <name type="common">Kanglang fish</name>
    <name type="synonym">Barilius grahami</name>
    <dbReference type="NCBI Taxonomy" id="495550"/>
    <lineage>
        <taxon>Eukaryota</taxon>
        <taxon>Metazoa</taxon>
        <taxon>Chordata</taxon>
        <taxon>Craniata</taxon>
        <taxon>Vertebrata</taxon>
        <taxon>Euteleostomi</taxon>
        <taxon>Actinopterygii</taxon>
        <taxon>Neopterygii</taxon>
        <taxon>Teleostei</taxon>
        <taxon>Ostariophysi</taxon>
        <taxon>Cypriniformes</taxon>
        <taxon>Xenocyprididae</taxon>
        <taxon>Xenocypridinae</taxon>
        <taxon>Xenocypridinae incertae sedis</taxon>
        <taxon>Anabarilius</taxon>
    </lineage>
</organism>
<gene>
    <name evidence="1" type="ORF">DPX16_22530</name>
</gene>
<accession>A0A3N0YZY3</accession>
<dbReference type="Proteomes" id="UP000281406">
    <property type="component" value="Unassembled WGS sequence"/>
</dbReference>
<reference evidence="1 2" key="1">
    <citation type="submission" date="2018-10" db="EMBL/GenBank/DDBJ databases">
        <title>Genome assembly for a Yunnan-Guizhou Plateau 3E fish, Anabarilius grahami (Regan), and its evolutionary and genetic applications.</title>
        <authorList>
            <person name="Jiang W."/>
        </authorList>
    </citation>
    <scope>NUCLEOTIDE SEQUENCE [LARGE SCALE GENOMIC DNA]</scope>
    <source>
        <strain evidence="1">AG-KIZ</strain>
        <tissue evidence="1">Muscle</tissue>
    </source>
</reference>
<protein>
    <submittedName>
        <fullName evidence="1">Uncharacterized protein</fullName>
    </submittedName>
</protein>
<evidence type="ECO:0000313" key="2">
    <source>
        <dbReference type="Proteomes" id="UP000281406"/>
    </source>
</evidence>
<evidence type="ECO:0000313" key="1">
    <source>
        <dbReference type="EMBL" id="ROL51434.1"/>
    </source>
</evidence>
<sequence length="278" mass="29983">MYLQCVSPVIPSSDHSPVSSSPLCLLFSPASNQTIILANSDENVSSSCHQSCQAYAVVSQRTPGPAILLLPSPESISTPEPGIKTMQIDNTGLAPAKQQRRLTKGLCRYCGADGHVISACSVRPLLPVNTNHAHLHLICTLIKPAIDAHTSSQLIVLSHFHKVDYLPVLYSSDSLQVTKPSYLPTETRCSTTSVNGARASTGSAYVRWKYLPSGWIITGFNLGSFEQLLRFLSSMCQSLWPGSHPALTRSEPEDQRSEIKAFVGSRCTIATNIPPGAP</sequence>
<name>A0A3N0YZY3_ANAGA</name>